<evidence type="ECO:0000256" key="2">
    <source>
        <dbReference type="ARBA" id="ARBA00022598"/>
    </source>
</evidence>
<accession>A0A7I9Y1N4</accession>
<dbReference type="Gene3D" id="3.10.20.70">
    <property type="entry name" value="Glutamine synthetase, N-terminal domain"/>
    <property type="match status" value="1"/>
</dbReference>
<keyword evidence="2" id="KW-0436">Ligase</keyword>
<protein>
    <submittedName>
        <fullName evidence="6">Glutamine synthetase GlnA</fullName>
    </submittedName>
</protein>
<evidence type="ECO:0000256" key="1">
    <source>
        <dbReference type="ARBA" id="ARBA00009897"/>
    </source>
</evidence>
<organism evidence="6 7">
    <name type="scientific">Mycobacterium botniense</name>
    <dbReference type="NCBI Taxonomy" id="84962"/>
    <lineage>
        <taxon>Bacteria</taxon>
        <taxon>Bacillati</taxon>
        <taxon>Actinomycetota</taxon>
        <taxon>Actinomycetes</taxon>
        <taxon>Mycobacteriales</taxon>
        <taxon>Mycobacteriaceae</taxon>
        <taxon>Mycobacterium</taxon>
    </lineage>
</organism>
<dbReference type="PANTHER" id="PTHR43785:SF12">
    <property type="entry name" value="TYPE-1 GLUTAMINE SYNTHETASE 2"/>
    <property type="match status" value="1"/>
</dbReference>
<evidence type="ECO:0000313" key="7">
    <source>
        <dbReference type="Proteomes" id="UP000465361"/>
    </source>
</evidence>
<dbReference type="Proteomes" id="UP000465361">
    <property type="component" value="Unassembled WGS sequence"/>
</dbReference>
<proteinExistence type="inferred from homology"/>
<evidence type="ECO:0000313" key="6">
    <source>
        <dbReference type="EMBL" id="GFG75930.1"/>
    </source>
</evidence>
<dbReference type="Pfam" id="PF00120">
    <property type="entry name" value="Gln-synt_C"/>
    <property type="match status" value="1"/>
</dbReference>
<name>A0A7I9Y1N4_9MYCO</name>
<dbReference type="InterPro" id="IPR036651">
    <property type="entry name" value="Gln_synt_N_sf"/>
</dbReference>
<dbReference type="PROSITE" id="PS51987">
    <property type="entry name" value="GS_CATALYTIC"/>
    <property type="match status" value="1"/>
</dbReference>
<dbReference type="InterPro" id="IPR008146">
    <property type="entry name" value="Gln_synth_cat_dom"/>
</dbReference>
<keyword evidence="7" id="KW-1185">Reference proteome</keyword>
<comment type="caution">
    <text evidence="6">The sequence shown here is derived from an EMBL/GenBank/DDBJ whole genome shotgun (WGS) entry which is preliminary data.</text>
</comment>
<reference evidence="6 7" key="1">
    <citation type="journal article" date="2019" name="Emerg. Microbes Infect.">
        <title>Comprehensive subspecies identification of 175 nontuberculous mycobacteria species based on 7547 genomic profiles.</title>
        <authorList>
            <person name="Matsumoto Y."/>
            <person name="Kinjo T."/>
            <person name="Motooka D."/>
            <person name="Nabeya D."/>
            <person name="Jung N."/>
            <person name="Uechi K."/>
            <person name="Horii T."/>
            <person name="Iida T."/>
            <person name="Fujita J."/>
            <person name="Nakamura S."/>
        </authorList>
    </citation>
    <scope>NUCLEOTIDE SEQUENCE [LARGE SCALE GENOMIC DNA]</scope>
    <source>
        <strain evidence="6 7">JCM 17322</strain>
    </source>
</reference>
<dbReference type="SMART" id="SM01230">
    <property type="entry name" value="Gln-synt_C"/>
    <property type="match status" value="1"/>
</dbReference>
<evidence type="ECO:0000256" key="3">
    <source>
        <dbReference type="PROSITE-ProRule" id="PRU01331"/>
    </source>
</evidence>
<gene>
    <name evidence="6" type="primary">glnA3</name>
    <name evidence="6" type="ORF">MBOT_32950</name>
</gene>
<dbReference type="GO" id="GO:0004356">
    <property type="term" value="F:glutamine synthetase activity"/>
    <property type="evidence" value="ECO:0007669"/>
    <property type="project" value="InterPro"/>
</dbReference>
<dbReference type="AlphaFoldDB" id="A0A7I9Y1N4"/>
<feature type="domain" description="GS catalytic" evidence="5">
    <location>
        <begin position="117"/>
        <end position="453"/>
    </location>
</feature>
<evidence type="ECO:0000259" key="5">
    <source>
        <dbReference type="PROSITE" id="PS51987"/>
    </source>
</evidence>
<evidence type="ECO:0000256" key="4">
    <source>
        <dbReference type="RuleBase" id="RU000384"/>
    </source>
</evidence>
<dbReference type="Gene3D" id="3.30.590.10">
    <property type="entry name" value="Glutamine synthetase/guanido kinase, catalytic domain"/>
    <property type="match status" value="1"/>
</dbReference>
<dbReference type="EMBL" id="BLKW01000004">
    <property type="protein sequence ID" value="GFG75930.1"/>
    <property type="molecule type" value="Genomic_DNA"/>
</dbReference>
<dbReference type="GO" id="GO:0006542">
    <property type="term" value="P:glutamine biosynthetic process"/>
    <property type="evidence" value="ECO:0007669"/>
    <property type="project" value="InterPro"/>
</dbReference>
<comment type="similarity">
    <text evidence="1 3 4">Belongs to the glutamine synthetase family.</text>
</comment>
<dbReference type="PANTHER" id="PTHR43785">
    <property type="entry name" value="GAMMA-GLUTAMYLPUTRESCINE SYNTHETASE"/>
    <property type="match status" value="1"/>
</dbReference>
<dbReference type="InterPro" id="IPR014746">
    <property type="entry name" value="Gln_synth/guanido_kin_cat_dom"/>
</dbReference>
<sequence length="453" mass="47310">MAAMTATPLAAAAIAQLEAEGVDAVIATVVNPAGLMHAKTVPIRRTNTFADPGVGASPVWHGFAIDQTGIALSDTVGVVGDHRIRVDLSALRIIGDGLAWAPGAFFEQDGTPLAACSRGTLARVETALAEAGIRALIGHEIEFLLVNPDGSRLPSTLWAQYGLAGVLEHEAFVRDVTASATASGVGIEQFHPEYAPNQFEISLTPQPPVAAADQLVLARTIIGRVARRYGLRVSLSPMPFADSVGSGAHQHFSLATAEGPLFSGGTGARGMTAAGESALAGLLEGLPEAQGILCGSIVSGLRMKPGNWAGAYICWGTENREAALRFVCNARGKPNGSNVEVKVVDPSANPYFASAAILGLALEGIKHKAVLPPEITVDPATLPDHERQRAGIAALSASQSKAIAALDSSKRLRAILGDPAVDVVVAVRRLEQERYANLRPEQLADKFRMAWSV</sequence>
<dbReference type="SUPFAM" id="SSF55931">
    <property type="entry name" value="Glutamine synthetase/guanido kinase"/>
    <property type="match status" value="1"/>
</dbReference>